<dbReference type="InterPro" id="IPR003709">
    <property type="entry name" value="VanY-like_core_dom"/>
</dbReference>
<dbReference type="Gene3D" id="3.30.1380.10">
    <property type="match status" value="1"/>
</dbReference>
<dbReference type="HOGENOM" id="CLU_054193_5_0_9"/>
<dbReference type="STRING" id="573061.Clocel_0361"/>
<dbReference type="KEGG" id="ccb:Clocel_0361"/>
<dbReference type="InterPro" id="IPR052179">
    <property type="entry name" value="DD-CPase-like"/>
</dbReference>
<keyword evidence="2" id="KW-0121">Carboxypeptidase</keyword>
<proteinExistence type="predicted"/>
<dbReference type="Pfam" id="PF02557">
    <property type="entry name" value="VanY"/>
    <property type="match status" value="1"/>
</dbReference>
<sequence>MQTMKRKIYTLMLVVIPIVAFVVNGQNNKIIATMNDVKIDETLADNNQIASVKEVNEENFSLSEQEIKNPINYPSNLFLVNRSNVLNESYISQSMKITNVEFVTYAEPSVRYMDSIAADALEYMFNVAKTNGITLLAVSGYRDYSYQQVLYNNEDPDNNKYVAPPGTSEHQTGLAVDILSNEYSNLDEGFDQTQTFKWLESNCYKYGFIIRYPRGKEAITGYNYEPWHIRYVGVKEATEISERHITLEEYLNRVG</sequence>
<dbReference type="RefSeq" id="WP_010075092.1">
    <property type="nucleotide sequence ID" value="NC_014393.1"/>
</dbReference>
<dbReference type="InterPro" id="IPR009045">
    <property type="entry name" value="Zn_M74/Hedgehog-like"/>
</dbReference>
<dbReference type="Proteomes" id="UP000002730">
    <property type="component" value="Chromosome"/>
</dbReference>
<dbReference type="AlphaFoldDB" id="D9SQ74"/>
<dbReference type="PANTHER" id="PTHR34385">
    <property type="entry name" value="D-ALANYL-D-ALANINE CARBOXYPEPTIDASE"/>
    <property type="match status" value="1"/>
</dbReference>
<dbReference type="EMBL" id="CP002160">
    <property type="protein sequence ID" value="ADL50141.1"/>
    <property type="molecule type" value="Genomic_DNA"/>
</dbReference>
<feature type="domain" description="D-alanyl-D-alanine carboxypeptidase-like core" evidence="1">
    <location>
        <begin position="112"/>
        <end position="233"/>
    </location>
</feature>
<dbReference type="PANTHER" id="PTHR34385:SF1">
    <property type="entry name" value="PEPTIDOGLYCAN L-ALANYL-D-GLUTAMATE ENDOPEPTIDASE CWLK"/>
    <property type="match status" value="1"/>
</dbReference>
<accession>D9SQ74</accession>
<keyword evidence="3" id="KW-1185">Reference proteome</keyword>
<keyword evidence="2" id="KW-0645">Protease</keyword>
<dbReference type="CDD" id="cd14852">
    <property type="entry name" value="LD-carboxypeptidase"/>
    <property type="match status" value="1"/>
</dbReference>
<evidence type="ECO:0000313" key="3">
    <source>
        <dbReference type="Proteomes" id="UP000002730"/>
    </source>
</evidence>
<dbReference type="SUPFAM" id="SSF55166">
    <property type="entry name" value="Hedgehog/DD-peptidase"/>
    <property type="match status" value="1"/>
</dbReference>
<evidence type="ECO:0000313" key="2">
    <source>
        <dbReference type="EMBL" id="ADL50141.1"/>
    </source>
</evidence>
<dbReference type="eggNOG" id="COG1876">
    <property type="taxonomic scope" value="Bacteria"/>
</dbReference>
<organism evidence="2 3">
    <name type="scientific">Clostridium cellulovorans (strain ATCC 35296 / DSM 3052 / OCM 3 / 743B)</name>
    <dbReference type="NCBI Taxonomy" id="573061"/>
    <lineage>
        <taxon>Bacteria</taxon>
        <taxon>Bacillati</taxon>
        <taxon>Bacillota</taxon>
        <taxon>Clostridia</taxon>
        <taxon>Eubacteriales</taxon>
        <taxon>Clostridiaceae</taxon>
        <taxon>Clostridium</taxon>
    </lineage>
</organism>
<dbReference type="GO" id="GO:0004180">
    <property type="term" value="F:carboxypeptidase activity"/>
    <property type="evidence" value="ECO:0007669"/>
    <property type="project" value="UniProtKB-KW"/>
</dbReference>
<evidence type="ECO:0000259" key="1">
    <source>
        <dbReference type="Pfam" id="PF02557"/>
    </source>
</evidence>
<keyword evidence="2" id="KW-0378">Hydrolase</keyword>
<dbReference type="InterPro" id="IPR058193">
    <property type="entry name" value="VanY/YodJ_core_dom"/>
</dbReference>
<protein>
    <submittedName>
        <fullName evidence="2">Peptidase M15B and M15C DD-carboxypeptidase VanY/endolysin</fullName>
    </submittedName>
</protein>
<reference evidence="2 3" key="1">
    <citation type="submission" date="2010-08" db="EMBL/GenBank/DDBJ databases">
        <title>Complete sequence of Clostridium cellulovorans 743B.</title>
        <authorList>
            <consortium name="US DOE Joint Genome Institute"/>
            <person name="Lucas S."/>
            <person name="Copeland A."/>
            <person name="Lapidus A."/>
            <person name="Cheng J.-F."/>
            <person name="Bruce D."/>
            <person name="Goodwin L."/>
            <person name="Pitluck S."/>
            <person name="Chertkov O."/>
            <person name="Detter J.C."/>
            <person name="Han C."/>
            <person name="Tapia R."/>
            <person name="Land M."/>
            <person name="Hauser L."/>
            <person name="Chang Y.-J."/>
            <person name="Jeffries C."/>
            <person name="Kyrpides N."/>
            <person name="Ivanova N."/>
            <person name="Mikhailova N."/>
            <person name="Hemme C.L."/>
            <person name="Woyke T."/>
        </authorList>
    </citation>
    <scope>NUCLEOTIDE SEQUENCE [LARGE SCALE GENOMIC DNA]</scope>
    <source>
        <strain evidence="3">ATCC 35296 / DSM 3052 / OCM 3 / 743B</strain>
    </source>
</reference>
<name>D9SQ74_CLOC7</name>
<dbReference type="GO" id="GO:0006508">
    <property type="term" value="P:proteolysis"/>
    <property type="evidence" value="ECO:0007669"/>
    <property type="project" value="InterPro"/>
</dbReference>
<gene>
    <name evidence="2" type="ordered locus">Clocel_0361</name>
</gene>
<dbReference type="OrthoDB" id="9792074at2"/>